<dbReference type="PROSITE" id="PS50895">
    <property type="entry name" value="SURF1"/>
    <property type="match status" value="1"/>
</dbReference>
<dbReference type="RefSeq" id="WP_227892267.1">
    <property type="nucleotide sequence ID" value="NZ_JAJFZQ010000009.1"/>
</dbReference>
<evidence type="ECO:0000256" key="1">
    <source>
        <dbReference type="RuleBase" id="RU363076"/>
    </source>
</evidence>
<comment type="similarity">
    <text evidence="1">Belongs to the SURF1 family.</text>
</comment>
<accession>A0ABS8GQ05</accession>
<comment type="subcellular location">
    <subcellularLocation>
        <location evidence="1">Cell membrane</location>
        <topology evidence="1">Multi-pass membrane protein</topology>
    </subcellularLocation>
</comment>
<gene>
    <name evidence="3" type="ORF">LJ752_14865</name>
</gene>
<feature type="transmembrane region" description="Helical" evidence="1">
    <location>
        <begin position="211"/>
        <end position="232"/>
    </location>
</feature>
<dbReference type="EMBL" id="JAJFZQ010000009">
    <property type="protein sequence ID" value="MCC3267318.1"/>
    <property type="molecule type" value="Genomic_DNA"/>
</dbReference>
<keyword evidence="1" id="KW-0812">Transmembrane</keyword>
<dbReference type="InterPro" id="IPR002994">
    <property type="entry name" value="Surf1/Shy1"/>
</dbReference>
<feature type="region of interest" description="Disordered" evidence="2">
    <location>
        <begin position="243"/>
        <end position="275"/>
    </location>
</feature>
<evidence type="ECO:0000313" key="3">
    <source>
        <dbReference type="EMBL" id="MCC3267318.1"/>
    </source>
</evidence>
<dbReference type="Pfam" id="PF02104">
    <property type="entry name" value="SURF1"/>
    <property type="match status" value="1"/>
</dbReference>
<keyword evidence="1" id="KW-1003">Cell membrane</keyword>
<comment type="caution">
    <text evidence="3">The sequence shown here is derived from an EMBL/GenBank/DDBJ whole genome shotgun (WGS) entry which is preliminary data.</text>
</comment>
<evidence type="ECO:0000313" key="4">
    <source>
        <dbReference type="Proteomes" id="UP001139168"/>
    </source>
</evidence>
<feature type="compositionally biased region" description="Acidic residues" evidence="2">
    <location>
        <begin position="244"/>
        <end position="261"/>
    </location>
</feature>
<keyword evidence="1" id="KW-0472">Membrane</keyword>
<name>A0ABS8GQ05_9MICC</name>
<protein>
    <recommendedName>
        <fullName evidence="1">SURF1-like protein</fullName>
    </recommendedName>
</protein>
<keyword evidence="4" id="KW-1185">Reference proteome</keyword>
<comment type="caution">
    <text evidence="1">Lacks conserved residue(s) required for the propagation of feature annotation.</text>
</comment>
<proteinExistence type="inferred from homology"/>
<evidence type="ECO:0000256" key="2">
    <source>
        <dbReference type="SAM" id="MobiDB-lite"/>
    </source>
</evidence>
<organism evidence="3 4">
    <name type="scientific">Arthrobacter gengyunqii</name>
    <dbReference type="NCBI Taxonomy" id="2886940"/>
    <lineage>
        <taxon>Bacteria</taxon>
        <taxon>Bacillati</taxon>
        <taxon>Actinomycetota</taxon>
        <taxon>Actinomycetes</taxon>
        <taxon>Micrococcales</taxon>
        <taxon>Micrococcaceae</taxon>
        <taxon>Arthrobacter</taxon>
    </lineage>
</organism>
<sequence length="275" mass="29966">MLKTALQPRWIAALLFALAISTVFVLLSQWQFSTAESELPPDAGETENVRPLTEVFTPGVELMGTQADQMVSMNGSFRGEDTVLIDHRLYDGDRGYWVVTAFAVDGAPDGAVMPVVRGWVAEPDDVAPAPSGDAVVVGRLLPPEGPVAQAPEENGVLPSLSSAELVNVWDTPGYSAFVTADEITVDGEAPETGNMRVVNVDAQPQETSVNWMNIFYAIEWVVFAGFSVFLWWRLVADAHQRSLEDDDEYYDDDEDDDDDEGPVSGQPAPTSEVQK</sequence>
<keyword evidence="1" id="KW-1133">Transmembrane helix</keyword>
<dbReference type="Proteomes" id="UP001139168">
    <property type="component" value="Unassembled WGS sequence"/>
</dbReference>
<reference evidence="3" key="1">
    <citation type="submission" date="2021-10" db="EMBL/GenBank/DDBJ databases">
        <title>Novel species in genus Arthrobacter.</title>
        <authorList>
            <person name="Liu Y."/>
        </authorList>
    </citation>
    <scope>NUCLEOTIDE SEQUENCE</scope>
    <source>
        <strain evidence="3">Zg-Y786</strain>
    </source>
</reference>